<feature type="repeat" description="PPR" evidence="2">
    <location>
        <begin position="700"/>
        <end position="734"/>
    </location>
</feature>
<dbReference type="FunFam" id="1.25.40.10:FF:000158">
    <property type="entry name" value="pentatricopeptide repeat-containing protein At2g33680"/>
    <property type="match status" value="1"/>
</dbReference>
<organism evidence="6 7">
    <name type="scientific">Adineta steineri</name>
    <dbReference type="NCBI Taxonomy" id="433720"/>
    <lineage>
        <taxon>Eukaryota</taxon>
        <taxon>Metazoa</taxon>
        <taxon>Spiralia</taxon>
        <taxon>Gnathifera</taxon>
        <taxon>Rotifera</taxon>
        <taxon>Eurotatoria</taxon>
        <taxon>Bdelloidea</taxon>
        <taxon>Adinetida</taxon>
        <taxon>Adinetidae</taxon>
        <taxon>Adineta</taxon>
    </lineage>
</organism>
<dbReference type="Pfam" id="PF20430">
    <property type="entry name" value="Eplus_motif"/>
    <property type="match status" value="1"/>
</dbReference>
<name>A0A818V713_9BILA</name>
<feature type="chain" id="PRO_5032756063" description="DYW domain-containing protein" evidence="4">
    <location>
        <begin position="19"/>
        <end position="1110"/>
    </location>
</feature>
<keyword evidence="3" id="KW-0812">Transmembrane</keyword>
<evidence type="ECO:0000259" key="5">
    <source>
        <dbReference type="Pfam" id="PF14432"/>
    </source>
</evidence>
<proteinExistence type="predicted"/>
<dbReference type="Pfam" id="PF01535">
    <property type="entry name" value="PPR"/>
    <property type="match status" value="7"/>
</dbReference>
<dbReference type="Pfam" id="PF14432">
    <property type="entry name" value="DYW_deaminase"/>
    <property type="match status" value="1"/>
</dbReference>
<feature type="domain" description="DYW" evidence="5">
    <location>
        <begin position="1016"/>
        <end position="1110"/>
    </location>
</feature>
<dbReference type="GO" id="GO:0048731">
    <property type="term" value="P:system development"/>
    <property type="evidence" value="ECO:0007669"/>
    <property type="project" value="UniProtKB-ARBA"/>
</dbReference>
<feature type="repeat" description="PPR" evidence="2">
    <location>
        <begin position="600"/>
        <end position="630"/>
    </location>
</feature>
<accession>A0A818V713</accession>
<dbReference type="NCBIfam" id="TIGR00756">
    <property type="entry name" value="PPR"/>
    <property type="match status" value="2"/>
</dbReference>
<dbReference type="Proteomes" id="UP000663844">
    <property type="component" value="Unassembled WGS sequence"/>
</dbReference>
<feature type="repeat" description="PPR" evidence="2">
    <location>
        <begin position="435"/>
        <end position="469"/>
    </location>
</feature>
<gene>
    <name evidence="6" type="ORF">OXD698_LOCUS12685</name>
</gene>
<evidence type="ECO:0000313" key="6">
    <source>
        <dbReference type="EMBL" id="CAF3706975.1"/>
    </source>
</evidence>
<dbReference type="GO" id="GO:0003723">
    <property type="term" value="F:RNA binding"/>
    <property type="evidence" value="ECO:0007669"/>
    <property type="project" value="InterPro"/>
</dbReference>
<evidence type="ECO:0000256" key="3">
    <source>
        <dbReference type="SAM" id="Phobius"/>
    </source>
</evidence>
<sequence length="1110" mass="127439">MKAALALIFFACIAGSMATDARGQILSQLVSQGHAVMQSNQWLVTPSTIFLVTLLVIFQVCWVVCRFTGDLPSIFSAFLSEMSKPLTEMGHHLLNYGISTVMGSLAGSRFIEITSQLANVFSVAQGVISTTVANLTGVASNIQIQMFLRFTIRYRCFYSTLIDINNQLKQLNMNKQYKKVIDLFNNYVQKHNPSDLVINQTLKACIELGDIKRGSSIHQHLSSQSKQNHFIQTNLIRLFMKSGDIDKAKEIFNRSQNKTLFMYNTMINGLSNNNHGKEAINLFREMSILPNEYTYTILFKTCSQLNDSQSIEFGKDLFEKLPIQYQNHPIILNSPLHMLMQHGNIKLGEKLFSTMNKDITSYGVMMSGYLKNKQIEKTTDLFFQINKPNDIYLILFFNACAELGNAKVVHSILNMFCKYSDIESTKKLFSQLNRNEMTYGLMMNMYNKRNESEETLNLYEEMKREKIQPNEQISILILNAFFQLNYFIQAEEFFNQISNKSSMIYDVVLNGLANHNRAEQAFDLFQQMSIPPNEYTLSILFKICSQLNNTKSFEFAKKILNEMPEKYQSNTIILNSALHMLMQYGDILFAAKIFSQMNKDTISYGVMMSGYLKNNRPEEVIDIFMKLDNQMDEINLLIFFSACAELGNEKGLKLGKQIYSKVLSNKKLLSEKVIHSILNMFSKCLDIENAEKLFKKLNKNTISYGCMMAMYNNQNESDKTLNLYEEMKRDKTEIDNLTWILILNALAELTDLSTCELISSELPEKFYNDIQIQNALINMWGKASSVDRAKKIFDQIIKPNNMSYSTMINAYGPNGLGREAVQLYYEIPFEIIDDIINVCVLNACSHASLINEAQEIFKNISIDKRTDKIYTAMIDCFSRSSLVNEAEELINEYKQSHLPSYSMYMSMLSAARNQRNPLLAKKIYDRIEPYLKDQKIYATSAKVLLANTYALARDLTIASNIRMKMNQSGLKKLTGLSWTVVNGKVVKFRAHDRSHPQSNEIYEELERLTNELKQHGYQCDVSWIGRPLLKDEMEESVLSRHSERLAIAFNLIQRPIPNRIQITKNLRVCGDCHTFSKWVAQVRQCTIIVRDANRTHHFSPDGHCSCGDFF</sequence>
<dbReference type="AlphaFoldDB" id="A0A818V713"/>
<dbReference type="InterPro" id="IPR002885">
    <property type="entry name" value="PPR_rpt"/>
</dbReference>
<dbReference type="InterPro" id="IPR011990">
    <property type="entry name" value="TPR-like_helical_dom_sf"/>
</dbReference>
<dbReference type="GO" id="GO:0008270">
    <property type="term" value="F:zinc ion binding"/>
    <property type="evidence" value="ECO:0007669"/>
    <property type="project" value="InterPro"/>
</dbReference>
<feature type="transmembrane region" description="Helical" evidence="3">
    <location>
        <begin position="47"/>
        <end position="65"/>
    </location>
</feature>
<dbReference type="PANTHER" id="PTHR24015:SF548">
    <property type="entry name" value="OS08G0340900 PROTEIN"/>
    <property type="match status" value="1"/>
</dbReference>
<dbReference type="Pfam" id="PF13041">
    <property type="entry name" value="PPR_2"/>
    <property type="match status" value="2"/>
</dbReference>
<feature type="repeat" description="PPR" evidence="2">
    <location>
        <begin position="259"/>
        <end position="289"/>
    </location>
</feature>
<dbReference type="Gene3D" id="1.25.40.10">
    <property type="entry name" value="Tetratricopeptide repeat domain"/>
    <property type="match status" value="5"/>
</dbReference>
<keyword evidence="1" id="KW-0677">Repeat</keyword>
<evidence type="ECO:0000313" key="7">
    <source>
        <dbReference type="Proteomes" id="UP000663844"/>
    </source>
</evidence>
<comment type="caution">
    <text evidence="6">The sequence shown here is derived from an EMBL/GenBank/DDBJ whole genome shotgun (WGS) entry which is preliminary data.</text>
</comment>
<evidence type="ECO:0000256" key="1">
    <source>
        <dbReference type="ARBA" id="ARBA00022737"/>
    </source>
</evidence>
<protein>
    <recommendedName>
        <fullName evidence="5">DYW domain-containing protein</fullName>
    </recommendedName>
</protein>
<keyword evidence="3" id="KW-0472">Membrane</keyword>
<keyword evidence="4" id="KW-0732">Signal</keyword>
<dbReference type="PANTHER" id="PTHR24015">
    <property type="entry name" value="OS07G0578800 PROTEIN-RELATED"/>
    <property type="match status" value="1"/>
</dbReference>
<dbReference type="GO" id="GO:0009451">
    <property type="term" value="P:RNA modification"/>
    <property type="evidence" value="ECO:0007669"/>
    <property type="project" value="InterPro"/>
</dbReference>
<dbReference type="InterPro" id="IPR046960">
    <property type="entry name" value="PPR_At4g14850-like_plant"/>
</dbReference>
<dbReference type="PROSITE" id="PS51375">
    <property type="entry name" value="PPR"/>
    <property type="match status" value="4"/>
</dbReference>
<feature type="signal peptide" evidence="4">
    <location>
        <begin position="1"/>
        <end position="18"/>
    </location>
</feature>
<evidence type="ECO:0000256" key="2">
    <source>
        <dbReference type="PROSITE-ProRule" id="PRU00708"/>
    </source>
</evidence>
<dbReference type="InterPro" id="IPR046849">
    <property type="entry name" value="E2_motif"/>
</dbReference>
<reference evidence="6" key="1">
    <citation type="submission" date="2021-02" db="EMBL/GenBank/DDBJ databases">
        <authorList>
            <person name="Nowell W R."/>
        </authorList>
    </citation>
    <scope>NUCLEOTIDE SEQUENCE</scope>
</reference>
<dbReference type="InterPro" id="IPR032867">
    <property type="entry name" value="DYW_dom"/>
</dbReference>
<dbReference type="EMBL" id="CAJOAZ010000747">
    <property type="protein sequence ID" value="CAF3706975.1"/>
    <property type="molecule type" value="Genomic_DNA"/>
</dbReference>
<evidence type="ECO:0000256" key="4">
    <source>
        <dbReference type="SAM" id="SignalP"/>
    </source>
</evidence>
<keyword evidence="3" id="KW-1133">Transmembrane helix</keyword>